<reference evidence="1 2" key="1">
    <citation type="journal article" date="2019" name="Commun. Biol.">
        <title>The bagworm genome reveals a unique fibroin gene that provides high tensile strength.</title>
        <authorList>
            <person name="Kono N."/>
            <person name="Nakamura H."/>
            <person name="Ohtoshi R."/>
            <person name="Tomita M."/>
            <person name="Numata K."/>
            <person name="Arakawa K."/>
        </authorList>
    </citation>
    <scope>NUCLEOTIDE SEQUENCE [LARGE SCALE GENOMIC DNA]</scope>
</reference>
<proteinExistence type="predicted"/>
<dbReference type="EMBL" id="BGZK01000733">
    <property type="protein sequence ID" value="GBP58394.1"/>
    <property type="molecule type" value="Genomic_DNA"/>
</dbReference>
<gene>
    <name evidence="1" type="ORF">EVAR_40964_1</name>
</gene>
<keyword evidence="2" id="KW-1185">Reference proteome</keyword>
<name>A0A4C1X7S5_EUMVA</name>
<evidence type="ECO:0000313" key="2">
    <source>
        <dbReference type="Proteomes" id="UP000299102"/>
    </source>
</evidence>
<sequence length="166" mass="19287">MRVPYASSSVLKFYCAGHSFDARDAIRYFGTKVLRYLEGEHEFAVLVVRRGCGRHRPVLDRAVLLHVADADGHRPQRRDVCGHTHRVHFTSQKAIRGAHRRSTLYRTDGYGQEPQTPAECYWNRYTTPRKCNVKLFNLRSSQDGTLLTRVVRWPIESIRFTKVENN</sequence>
<comment type="caution">
    <text evidence="1">The sequence shown here is derived from an EMBL/GenBank/DDBJ whole genome shotgun (WGS) entry which is preliminary data.</text>
</comment>
<dbReference type="AlphaFoldDB" id="A0A4C1X7S5"/>
<evidence type="ECO:0000313" key="1">
    <source>
        <dbReference type="EMBL" id="GBP58394.1"/>
    </source>
</evidence>
<protein>
    <submittedName>
        <fullName evidence="1">Uncharacterized protein</fullName>
    </submittedName>
</protein>
<organism evidence="1 2">
    <name type="scientific">Eumeta variegata</name>
    <name type="common">Bagworm moth</name>
    <name type="synonym">Eumeta japonica</name>
    <dbReference type="NCBI Taxonomy" id="151549"/>
    <lineage>
        <taxon>Eukaryota</taxon>
        <taxon>Metazoa</taxon>
        <taxon>Ecdysozoa</taxon>
        <taxon>Arthropoda</taxon>
        <taxon>Hexapoda</taxon>
        <taxon>Insecta</taxon>
        <taxon>Pterygota</taxon>
        <taxon>Neoptera</taxon>
        <taxon>Endopterygota</taxon>
        <taxon>Lepidoptera</taxon>
        <taxon>Glossata</taxon>
        <taxon>Ditrysia</taxon>
        <taxon>Tineoidea</taxon>
        <taxon>Psychidae</taxon>
        <taxon>Oiketicinae</taxon>
        <taxon>Eumeta</taxon>
    </lineage>
</organism>
<accession>A0A4C1X7S5</accession>
<dbReference type="Proteomes" id="UP000299102">
    <property type="component" value="Unassembled WGS sequence"/>
</dbReference>